<dbReference type="EMBL" id="CP036298">
    <property type="protein sequence ID" value="QDV26805.1"/>
    <property type="molecule type" value="Genomic_DNA"/>
</dbReference>
<dbReference type="Proteomes" id="UP000318017">
    <property type="component" value="Chromosome"/>
</dbReference>
<evidence type="ECO:0000256" key="1">
    <source>
        <dbReference type="SAM" id="MobiDB-lite"/>
    </source>
</evidence>
<proteinExistence type="predicted"/>
<keyword evidence="3" id="KW-1185">Reference proteome</keyword>
<evidence type="ECO:0000313" key="3">
    <source>
        <dbReference type="Proteomes" id="UP000318017"/>
    </source>
</evidence>
<dbReference type="AlphaFoldDB" id="A0A518GDX6"/>
<dbReference type="KEGG" id="ahel:Q31a_51840"/>
<protein>
    <submittedName>
        <fullName evidence="2">Uncharacterized protein</fullName>
    </submittedName>
</protein>
<feature type="region of interest" description="Disordered" evidence="1">
    <location>
        <begin position="39"/>
        <end position="63"/>
    </location>
</feature>
<sequence length="63" mass="7154">MRDDLRAALKHLEWRFRTEKLGYFRLATNAANQASVLASTRKKVGTDPMEQLPRKNSAKGDGH</sequence>
<organism evidence="2 3">
    <name type="scientific">Aureliella helgolandensis</name>
    <dbReference type="NCBI Taxonomy" id="2527968"/>
    <lineage>
        <taxon>Bacteria</taxon>
        <taxon>Pseudomonadati</taxon>
        <taxon>Planctomycetota</taxon>
        <taxon>Planctomycetia</taxon>
        <taxon>Pirellulales</taxon>
        <taxon>Pirellulaceae</taxon>
        <taxon>Aureliella</taxon>
    </lineage>
</organism>
<evidence type="ECO:0000313" key="2">
    <source>
        <dbReference type="EMBL" id="QDV26805.1"/>
    </source>
</evidence>
<accession>A0A518GDX6</accession>
<reference evidence="2 3" key="1">
    <citation type="submission" date="2019-02" db="EMBL/GenBank/DDBJ databases">
        <title>Deep-cultivation of Planctomycetes and their phenomic and genomic characterization uncovers novel biology.</title>
        <authorList>
            <person name="Wiegand S."/>
            <person name="Jogler M."/>
            <person name="Boedeker C."/>
            <person name="Pinto D."/>
            <person name="Vollmers J."/>
            <person name="Rivas-Marin E."/>
            <person name="Kohn T."/>
            <person name="Peeters S.H."/>
            <person name="Heuer A."/>
            <person name="Rast P."/>
            <person name="Oberbeckmann S."/>
            <person name="Bunk B."/>
            <person name="Jeske O."/>
            <person name="Meyerdierks A."/>
            <person name="Storesund J.E."/>
            <person name="Kallscheuer N."/>
            <person name="Luecker S."/>
            <person name="Lage O.M."/>
            <person name="Pohl T."/>
            <person name="Merkel B.J."/>
            <person name="Hornburger P."/>
            <person name="Mueller R.-W."/>
            <person name="Bruemmer F."/>
            <person name="Labrenz M."/>
            <person name="Spormann A.M."/>
            <person name="Op den Camp H."/>
            <person name="Overmann J."/>
            <person name="Amann R."/>
            <person name="Jetten M.S.M."/>
            <person name="Mascher T."/>
            <person name="Medema M.H."/>
            <person name="Devos D.P."/>
            <person name="Kaster A.-K."/>
            <person name="Ovreas L."/>
            <person name="Rohde M."/>
            <person name="Galperin M.Y."/>
            <person name="Jogler C."/>
        </authorList>
    </citation>
    <scope>NUCLEOTIDE SEQUENCE [LARGE SCALE GENOMIC DNA]</scope>
    <source>
        <strain evidence="2 3">Q31a</strain>
    </source>
</reference>
<name>A0A518GDX6_9BACT</name>
<gene>
    <name evidence="2" type="ORF">Q31a_51840</name>
</gene>